<gene>
    <name evidence="1" type="ORF">scyTo_0002469</name>
</gene>
<organism evidence="1 2">
    <name type="scientific">Scyliorhinus torazame</name>
    <name type="common">Cloudy catshark</name>
    <name type="synonym">Catulus torazame</name>
    <dbReference type="NCBI Taxonomy" id="75743"/>
    <lineage>
        <taxon>Eukaryota</taxon>
        <taxon>Metazoa</taxon>
        <taxon>Chordata</taxon>
        <taxon>Craniata</taxon>
        <taxon>Vertebrata</taxon>
        <taxon>Chondrichthyes</taxon>
        <taxon>Elasmobranchii</taxon>
        <taxon>Galeomorphii</taxon>
        <taxon>Galeoidea</taxon>
        <taxon>Carcharhiniformes</taxon>
        <taxon>Scyliorhinidae</taxon>
        <taxon>Scyliorhinus</taxon>
    </lineage>
</organism>
<keyword evidence="2" id="KW-1185">Reference proteome</keyword>
<name>A0A401PJJ8_SCYTO</name>
<evidence type="ECO:0000313" key="2">
    <source>
        <dbReference type="Proteomes" id="UP000288216"/>
    </source>
</evidence>
<dbReference type="EMBL" id="BFAA01000619">
    <property type="protein sequence ID" value="GCB73309.1"/>
    <property type="molecule type" value="Genomic_DNA"/>
</dbReference>
<evidence type="ECO:0000313" key="1">
    <source>
        <dbReference type="EMBL" id="GCB73309.1"/>
    </source>
</evidence>
<sequence>MLSFGNTFFKHKDEHRDGNTLNEIDETADGRHPDKMSGLVKVLVQDDHFLVLAKSYLKLKSEVQKGTESLKNNKIPGIEKIAVGLLKLGKNIITTELTDQFNNIWNAEDIRMTRGEE</sequence>
<dbReference type="Proteomes" id="UP000288216">
    <property type="component" value="Unassembled WGS sequence"/>
</dbReference>
<accession>A0A401PJJ8</accession>
<reference evidence="1 2" key="1">
    <citation type="journal article" date="2018" name="Nat. Ecol. Evol.">
        <title>Shark genomes provide insights into elasmobranch evolution and the origin of vertebrates.</title>
        <authorList>
            <person name="Hara Y"/>
            <person name="Yamaguchi K"/>
            <person name="Onimaru K"/>
            <person name="Kadota M"/>
            <person name="Koyanagi M"/>
            <person name="Keeley SD"/>
            <person name="Tatsumi K"/>
            <person name="Tanaka K"/>
            <person name="Motone F"/>
            <person name="Kageyama Y"/>
            <person name="Nozu R"/>
            <person name="Adachi N"/>
            <person name="Nishimura O"/>
            <person name="Nakagawa R"/>
            <person name="Tanegashima C"/>
            <person name="Kiyatake I"/>
            <person name="Matsumoto R"/>
            <person name="Murakumo K"/>
            <person name="Nishida K"/>
            <person name="Terakita A"/>
            <person name="Kuratani S"/>
            <person name="Sato K"/>
            <person name="Hyodo S Kuraku.S."/>
        </authorList>
    </citation>
    <scope>NUCLEOTIDE SEQUENCE [LARGE SCALE GENOMIC DNA]</scope>
</reference>
<proteinExistence type="predicted"/>
<protein>
    <submittedName>
        <fullName evidence="1">Uncharacterized protein</fullName>
    </submittedName>
</protein>
<dbReference type="AlphaFoldDB" id="A0A401PJJ8"/>
<comment type="caution">
    <text evidence="1">The sequence shown here is derived from an EMBL/GenBank/DDBJ whole genome shotgun (WGS) entry which is preliminary data.</text>
</comment>